<evidence type="ECO:0000313" key="2">
    <source>
        <dbReference type="EMBL" id="GBP20446.1"/>
    </source>
</evidence>
<proteinExistence type="predicted"/>
<comment type="caution">
    <text evidence="2">The sequence shown here is derived from an EMBL/GenBank/DDBJ whole genome shotgun (WGS) entry which is preliminary data.</text>
</comment>
<reference evidence="2 3" key="1">
    <citation type="journal article" date="2019" name="Commun. Biol.">
        <title>The bagworm genome reveals a unique fibroin gene that provides high tensile strength.</title>
        <authorList>
            <person name="Kono N."/>
            <person name="Nakamura H."/>
            <person name="Ohtoshi R."/>
            <person name="Tomita M."/>
            <person name="Numata K."/>
            <person name="Arakawa K."/>
        </authorList>
    </citation>
    <scope>NUCLEOTIDE SEQUENCE [LARGE SCALE GENOMIC DNA]</scope>
</reference>
<keyword evidence="3" id="KW-1185">Reference proteome</keyword>
<organism evidence="2 3">
    <name type="scientific">Eumeta variegata</name>
    <name type="common">Bagworm moth</name>
    <name type="synonym">Eumeta japonica</name>
    <dbReference type="NCBI Taxonomy" id="151549"/>
    <lineage>
        <taxon>Eukaryota</taxon>
        <taxon>Metazoa</taxon>
        <taxon>Ecdysozoa</taxon>
        <taxon>Arthropoda</taxon>
        <taxon>Hexapoda</taxon>
        <taxon>Insecta</taxon>
        <taxon>Pterygota</taxon>
        <taxon>Neoptera</taxon>
        <taxon>Endopterygota</taxon>
        <taxon>Lepidoptera</taxon>
        <taxon>Glossata</taxon>
        <taxon>Ditrysia</taxon>
        <taxon>Tineoidea</taxon>
        <taxon>Psychidae</taxon>
        <taxon>Oiketicinae</taxon>
        <taxon>Eumeta</taxon>
    </lineage>
</organism>
<accession>A0A4C1U3P3</accession>
<dbReference type="Proteomes" id="UP000299102">
    <property type="component" value="Unassembled WGS sequence"/>
</dbReference>
<dbReference type="EMBL" id="BGZK01000118">
    <property type="protein sequence ID" value="GBP20446.1"/>
    <property type="molecule type" value="Genomic_DNA"/>
</dbReference>
<sequence>MSARGSKVGRQVVPTNFLRGRYYHLQVVLPPFHRCFDQNAESVPVAPTSSYMFSNFVFMTSALTAMPEYYIAIIIDLLRGVGHPSVHGRGVVHPAYISQNTSWKSGQFECSGRRNNPKKRGSSPLKRVKPVASVVQRRERFIQNHSRRRISVLHNYKKYLYS</sequence>
<evidence type="ECO:0000256" key="1">
    <source>
        <dbReference type="SAM" id="MobiDB-lite"/>
    </source>
</evidence>
<dbReference type="AlphaFoldDB" id="A0A4C1U3P3"/>
<name>A0A4C1U3P3_EUMVA</name>
<evidence type="ECO:0000313" key="3">
    <source>
        <dbReference type="Proteomes" id="UP000299102"/>
    </source>
</evidence>
<protein>
    <submittedName>
        <fullName evidence="2">Uncharacterized protein</fullName>
    </submittedName>
</protein>
<feature type="region of interest" description="Disordered" evidence="1">
    <location>
        <begin position="107"/>
        <end position="130"/>
    </location>
</feature>
<feature type="compositionally biased region" description="Basic residues" evidence="1">
    <location>
        <begin position="115"/>
        <end position="129"/>
    </location>
</feature>
<gene>
    <name evidence="2" type="ORF">EVAR_14695_1</name>
</gene>